<dbReference type="AlphaFoldDB" id="A0AAV4XFY1"/>
<reference evidence="1 2" key="1">
    <citation type="submission" date="2021-06" db="EMBL/GenBank/DDBJ databases">
        <title>Caerostris extrusa draft genome.</title>
        <authorList>
            <person name="Kono N."/>
            <person name="Arakawa K."/>
        </authorList>
    </citation>
    <scope>NUCLEOTIDE SEQUENCE [LARGE SCALE GENOMIC DNA]</scope>
</reference>
<accession>A0AAV4XFY1</accession>
<dbReference type="EMBL" id="BPLR01000207">
    <property type="protein sequence ID" value="GIY92895.1"/>
    <property type="molecule type" value="Genomic_DNA"/>
</dbReference>
<gene>
    <name evidence="1" type="ORF">CEXT_158191</name>
</gene>
<proteinExistence type="predicted"/>
<organism evidence="1 2">
    <name type="scientific">Caerostris extrusa</name>
    <name type="common">Bark spider</name>
    <name type="synonym">Caerostris bankana</name>
    <dbReference type="NCBI Taxonomy" id="172846"/>
    <lineage>
        <taxon>Eukaryota</taxon>
        <taxon>Metazoa</taxon>
        <taxon>Ecdysozoa</taxon>
        <taxon>Arthropoda</taxon>
        <taxon>Chelicerata</taxon>
        <taxon>Arachnida</taxon>
        <taxon>Araneae</taxon>
        <taxon>Araneomorphae</taxon>
        <taxon>Entelegynae</taxon>
        <taxon>Araneoidea</taxon>
        <taxon>Araneidae</taxon>
        <taxon>Caerostris</taxon>
    </lineage>
</organism>
<dbReference type="Proteomes" id="UP001054945">
    <property type="component" value="Unassembled WGS sequence"/>
</dbReference>
<keyword evidence="2" id="KW-1185">Reference proteome</keyword>
<evidence type="ECO:0000313" key="1">
    <source>
        <dbReference type="EMBL" id="GIY92895.1"/>
    </source>
</evidence>
<name>A0AAV4XFY1_CAEEX</name>
<comment type="caution">
    <text evidence="1">The sequence shown here is derived from an EMBL/GenBank/DDBJ whole genome shotgun (WGS) entry which is preliminary data.</text>
</comment>
<sequence length="72" mass="7634">MPVTDYPLHSTPAIRGTPLEQSTVPAYKGAVSASLAPNFCGVFINIALHARACPLERPWSDCVTGSRVISGH</sequence>
<evidence type="ECO:0000313" key="2">
    <source>
        <dbReference type="Proteomes" id="UP001054945"/>
    </source>
</evidence>
<protein>
    <submittedName>
        <fullName evidence="1">Uncharacterized protein</fullName>
    </submittedName>
</protein>